<dbReference type="OrthoDB" id="413361at2759"/>
<evidence type="ECO:0000313" key="2">
    <source>
        <dbReference type="Proteomes" id="UP001165121"/>
    </source>
</evidence>
<dbReference type="EMBL" id="BSXT01001726">
    <property type="protein sequence ID" value="GMF44741.1"/>
    <property type="molecule type" value="Genomic_DNA"/>
</dbReference>
<sequence>MSEAAKDILWLQGLCKELVWLHPVPLMFGDNQGAIALSVKPGKHSKTKHIENKNHRVRRKVELKRITVHSGTEDMVADIMTKALGAVKFALFRKLMKVLPVVTVDGEMVTTSTQLLRRSHSVLMRVKMSCTWQGRTGCTCSRGSTTTCIAWWEWERGLHPLRGCTTGHMLLLLMECDHADLANVAVFKWE</sequence>
<protein>
    <submittedName>
        <fullName evidence="1">Unnamed protein product</fullName>
    </submittedName>
</protein>
<organism evidence="1 2">
    <name type="scientific">Phytophthora fragariaefolia</name>
    <dbReference type="NCBI Taxonomy" id="1490495"/>
    <lineage>
        <taxon>Eukaryota</taxon>
        <taxon>Sar</taxon>
        <taxon>Stramenopiles</taxon>
        <taxon>Oomycota</taxon>
        <taxon>Peronosporomycetes</taxon>
        <taxon>Peronosporales</taxon>
        <taxon>Peronosporaceae</taxon>
        <taxon>Phytophthora</taxon>
    </lineage>
</organism>
<keyword evidence="2" id="KW-1185">Reference proteome</keyword>
<proteinExistence type="predicted"/>
<gene>
    <name evidence="1" type="ORF">Pfra01_001572900</name>
</gene>
<dbReference type="CDD" id="cd09272">
    <property type="entry name" value="RNase_HI_RT_Ty1"/>
    <property type="match status" value="1"/>
</dbReference>
<name>A0A9W6XTE6_9STRA</name>
<evidence type="ECO:0000313" key="1">
    <source>
        <dbReference type="EMBL" id="GMF44741.1"/>
    </source>
</evidence>
<reference evidence="1" key="1">
    <citation type="submission" date="2023-04" db="EMBL/GenBank/DDBJ databases">
        <title>Phytophthora fragariaefolia NBRC 109709.</title>
        <authorList>
            <person name="Ichikawa N."/>
            <person name="Sato H."/>
            <person name="Tonouchi N."/>
        </authorList>
    </citation>
    <scope>NUCLEOTIDE SEQUENCE</scope>
    <source>
        <strain evidence="1">NBRC 109709</strain>
    </source>
</reference>
<dbReference type="AlphaFoldDB" id="A0A9W6XTE6"/>
<accession>A0A9W6XTE6</accession>
<dbReference type="Proteomes" id="UP001165121">
    <property type="component" value="Unassembled WGS sequence"/>
</dbReference>
<comment type="caution">
    <text evidence="1">The sequence shown here is derived from an EMBL/GenBank/DDBJ whole genome shotgun (WGS) entry which is preliminary data.</text>
</comment>